<evidence type="ECO:0000313" key="2">
    <source>
        <dbReference type="Proteomes" id="UP000198901"/>
    </source>
</evidence>
<dbReference type="EMBL" id="FNGS01000001">
    <property type="protein sequence ID" value="SDL28530.1"/>
    <property type="molecule type" value="Genomic_DNA"/>
</dbReference>
<dbReference type="Proteomes" id="UP000198901">
    <property type="component" value="Unassembled WGS sequence"/>
</dbReference>
<gene>
    <name evidence="1" type="ORF">SAMN04488090_0617</name>
</gene>
<dbReference type="AlphaFoldDB" id="A0A1G9ITN5"/>
<evidence type="ECO:0000313" key="1">
    <source>
        <dbReference type="EMBL" id="SDL28530.1"/>
    </source>
</evidence>
<reference evidence="1 2" key="1">
    <citation type="submission" date="2016-10" db="EMBL/GenBank/DDBJ databases">
        <authorList>
            <person name="de Groot N.N."/>
        </authorList>
    </citation>
    <scope>NUCLEOTIDE SEQUENCE [LARGE SCALE GENOMIC DNA]</scope>
    <source>
        <strain evidence="1 2">DSM 21668</strain>
    </source>
</reference>
<organism evidence="1 2">
    <name type="scientific">Siphonobacter aquaeclarae</name>
    <dbReference type="NCBI Taxonomy" id="563176"/>
    <lineage>
        <taxon>Bacteria</taxon>
        <taxon>Pseudomonadati</taxon>
        <taxon>Bacteroidota</taxon>
        <taxon>Cytophagia</taxon>
        <taxon>Cytophagales</taxon>
        <taxon>Cytophagaceae</taxon>
        <taxon>Siphonobacter</taxon>
    </lineage>
</organism>
<sequence>MPPKVGSFDLFYSVGTIVHQFGMIFHRPEPLGFFLCEGMEGIKFYFILFWESLQKSLPEQNAFVALNPESC</sequence>
<name>A0A1G9ITN5_9BACT</name>
<accession>A0A1G9ITN5</accession>
<proteinExistence type="predicted"/>
<protein>
    <submittedName>
        <fullName evidence="1">Uncharacterized protein</fullName>
    </submittedName>
</protein>
<dbReference type="STRING" id="563176.SAMN04488090_0617"/>
<keyword evidence="2" id="KW-1185">Reference proteome</keyword>